<name>A0A7R9VFP2_9STRA</name>
<feature type="compositionally biased region" description="Basic and acidic residues" evidence="1">
    <location>
        <begin position="19"/>
        <end position="30"/>
    </location>
</feature>
<dbReference type="EMBL" id="HBED01002483">
    <property type="protein sequence ID" value="CAD8292893.1"/>
    <property type="molecule type" value="Transcribed_RNA"/>
</dbReference>
<feature type="region of interest" description="Disordered" evidence="1">
    <location>
        <begin position="1"/>
        <end position="30"/>
    </location>
</feature>
<reference evidence="2" key="1">
    <citation type="submission" date="2021-01" db="EMBL/GenBank/DDBJ databases">
        <authorList>
            <person name="Corre E."/>
            <person name="Pelletier E."/>
            <person name="Niang G."/>
            <person name="Scheremetjew M."/>
            <person name="Finn R."/>
            <person name="Kale V."/>
            <person name="Holt S."/>
            <person name="Cochrane G."/>
            <person name="Meng A."/>
            <person name="Brown T."/>
            <person name="Cohen L."/>
        </authorList>
    </citation>
    <scope>NUCLEOTIDE SEQUENCE</scope>
    <source>
        <strain evidence="2">CCMP147</strain>
    </source>
</reference>
<sequence length="107" mass="11788">MHGVGWKRSSPDGDLQFAEESRRGRAGKDKSLSVWRTALRPVLFIGGDGKLRKPPHTPCLYLYLGIGSLDQLSVHSAGTPTRSSLPLVTNHGSWSVCWKGRLTTAWM</sequence>
<protein>
    <submittedName>
        <fullName evidence="2">Uncharacterized protein</fullName>
    </submittedName>
</protein>
<organism evidence="2">
    <name type="scientific">Pseudictyota dubia</name>
    <dbReference type="NCBI Taxonomy" id="2749911"/>
    <lineage>
        <taxon>Eukaryota</taxon>
        <taxon>Sar</taxon>
        <taxon>Stramenopiles</taxon>
        <taxon>Ochrophyta</taxon>
        <taxon>Bacillariophyta</taxon>
        <taxon>Mediophyceae</taxon>
        <taxon>Biddulphiophycidae</taxon>
        <taxon>Eupodiscales</taxon>
        <taxon>Odontellaceae</taxon>
        <taxon>Pseudictyota</taxon>
    </lineage>
</organism>
<evidence type="ECO:0000256" key="1">
    <source>
        <dbReference type="SAM" id="MobiDB-lite"/>
    </source>
</evidence>
<evidence type="ECO:0000313" key="2">
    <source>
        <dbReference type="EMBL" id="CAD8292893.1"/>
    </source>
</evidence>
<gene>
    <name evidence="2" type="ORF">TDUB1175_LOCUS1222</name>
</gene>
<accession>A0A7R9VFP2</accession>
<dbReference type="AlphaFoldDB" id="A0A7R9VFP2"/>
<proteinExistence type="predicted"/>